<dbReference type="Proteomes" id="UP001352852">
    <property type="component" value="Unassembled WGS sequence"/>
</dbReference>
<keyword evidence="1" id="KW-0812">Transmembrane</keyword>
<gene>
    <name evidence="2" type="ORF">CHARACLAT_028879</name>
</gene>
<dbReference type="EMBL" id="JAHUTJ010036730">
    <property type="protein sequence ID" value="MED6278908.1"/>
    <property type="molecule type" value="Genomic_DNA"/>
</dbReference>
<feature type="transmembrane region" description="Helical" evidence="1">
    <location>
        <begin position="25"/>
        <end position="43"/>
    </location>
</feature>
<feature type="non-terminal residue" evidence="2">
    <location>
        <position position="113"/>
    </location>
</feature>
<evidence type="ECO:0000313" key="2">
    <source>
        <dbReference type="EMBL" id="MED6278908.1"/>
    </source>
</evidence>
<protein>
    <submittedName>
        <fullName evidence="2">Uncharacterized protein</fullName>
    </submittedName>
</protein>
<proteinExistence type="predicted"/>
<comment type="caution">
    <text evidence="2">The sequence shown here is derived from an EMBL/GenBank/DDBJ whole genome shotgun (WGS) entry which is preliminary data.</text>
</comment>
<keyword evidence="3" id="KW-1185">Reference proteome</keyword>
<evidence type="ECO:0000256" key="1">
    <source>
        <dbReference type="SAM" id="Phobius"/>
    </source>
</evidence>
<accession>A0ABU7DYK8</accession>
<keyword evidence="1" id="KW-0472">Membrane</keyword>
<evidence type="ECO:0000313" key="3">
    <source>
        <dbReference type="Proteomes" id="UP001352852"/>
    </source>
</evidence>
<reference evidence="2 3" key="1">
    <citation type="submission" date="2021-06" db="EMBL/GenBank/DDBJ databases">
        <authorList>
            <person name="Palmer J.M."/>
        </authorList>
    </citation>
    <scope>NUCLEOTIDE SEQUENCE [LARGE SCALE GENOMIC DNA]</scope>
    <source>
        <strain evidence="2 3">CL_MEX2019</strain>
        <tissue evidence="2">Muscle</tissue>
    </source>
</reference>
<sequence length="113" mass="12497">MLLLVSPLLGFSVIAQHAIAQYIVMVIVTFWCCFLALKIPVIATQLAACWSSKDLLSACSWFYPVPPFFVLFVGLPKVRCQPTAGSRDSQSSYSSLPNLLSLKLYTVLHIPFS</sequence>
<keyword evidence="1" id="KW-1133">Transmembrane helix</keyword>
<organism evidence="2 3">
    <name type="scientific">Characodon lateralis</name>
    <dbReference type="NCBI Taxonomy" id="208331"/>
    <lineage>
        <taxon>Eukaryota</taxon>
        <taxon>Metazoa</taxon>
        <taxon>Chordata</taxon>
        <taxon>Craniata</taxon>
        <taxon>Vertebrata</taxon>
        <taxon>Euteleostomi</taxon>
        <taxon>Actinopterygii</taxon>
        <taxon>Neopterygii</taxon>
        <taxon>Teleostei</taxon>
        <taxon>Neoteleostei</taxon>
        <taxon>Acanthomorphata</taxon>
        <taxon>Ovalentaria</taxon>
        <taxon>Atherinomorphae</taxon>
        <taxon>Cyprinodontiformes</taxon>
        <taxon>Goodeidae</taxon>
        <taxon>Characodon</taxon>
    </lineage>
</organism>
<name>A0ABU7DYK8_9TELE</name>